<dbReference type="SUPFAM" id="SSF51556">
    <property type="entry name" value="Metallo-dependent hydrolases"/>
    <property type="match status" value="1"/>
</dbReference>
<evidence type="ECO:0000313" key="3">
    <source>
        <dbReference type="EMBL" id="MBB4889535.1"/>
    </source>
</evidence>
<keyword evidence="3" id="KW-0378">Hydrolase</keyword>
<evidence type="ECO:0000259" key="2">
    <source>
        <dbReference type="Pfam" id="PF01979"/>
    </source>
</evidence>
<evidence type="ECO:0000313" key="4">
    <source>
        <dbReference type="Proteomes" id="UP000556436"/>
    </source>
</evidence>
<sequence length="1082" mass="115261">MDTTGPADATPSALSRRRFLQATAGTAAVAGAAAALPVDAVAAVPGLASGEAATRKVTFSFTAATNGSASLSPAGDRLVAEVQNVLWSIPRAGGEAVAITPADLEPTRPVHSPDGKHLAVCAYRGGGFHLWTCRTDGSGLRQLTDGPWDDRGPSWSPDGTRIAFASERDGDPVAGSPYRVWVIDVRTGALTRVTGLPGQEGPAQDGAWEDFDPVWSPDGSRLLFVRAKVAGAALEARTVASVPSDGQGPVRVEHVESAAAQVMTPAVSPAGKLAYLRTTAAPTASCVLVVDGAVVAVDGDVEPVPPRWVSRDELLLTVSGQFRIVRPARPGANREADTADTIAFTAPLPVDRPRYRGKRYDFEGGVVRRVRAVHLPALSPDARQVVFAALNSLWVADVSGGRAPRRVVRTDPTRYLLAPTWTHDGRALVYTDDRGGLPAVRRHDLASGKETVLADGGRAYPALSPDGKRLACLDLSGNLLVRDLAAGTERVLAAPMGGGGLPGRPSWAPDGRHVAFCDRNRLNQRFREGYNLIRVVDTTTGAARLHPVAPHTSIADRYDSGPVWSPDGRLMAVIVESALWLLPVRPDGTPDGEARRITDEAADHPSWSADSRKLLYLSAGRLRLLDVTGGKANGPARTVPVPLDYRRLTPADTVVRAGKFWDGTGKAVREDVDIVVRGGRIAAVEPHRARRAALRTVDASRRTVIPGLWDTHTHPYQNTYGGRQTALQLAYGITTAVSFGGFAYEQARIREAVAAGELAGPRLLATGELLDGARVAYSMGRAHRTEEGLRRSLTRAAALDWDFVKTYVRAPGWVMEEAARFAHERLGVRAGSHLCSPGVQLGQDLTTHLQATQRLEFGHATTAAGQAYQDLTEIYTATDFHLVATMFTSVPLLGDDPDLAQDPRVTRLMPPWDLAVVRQTAAARPTADQLATLEREIGVYRRVLAGGGIVALGTDAPLVPVGLSLHLGLRALHRFGLSAAQALSTATVLPARALGAERDLGTLEVGKFADATVIDGDPFTDFDSLVRTESVLRGGVPFEQARLVGAYEPAGVPAPRAGVRQEDWLAVGRQLRRDSCCDMDTL</sequence>
<dbReference type="Proteomes" id="UP000556436">
    <property type="component" value="Unassembled WGS sequence"/>
</dbReference>
<dbReference type="SUPFAM" id="SSF51338">
    <property type="entry name" value="Composite domain of metallo-dependent hydrolases"/>
    <property type="match status" value="1"/>
</dbReference>
<name>A0A7W7PI86_STRNE</name>
<dbReference type="GO" id="GO:0016810">
    <property type="term" value="F:hydrolase activity, acting on carbon-nitrogen (but not peptide) bonds"/>
    <property type="evidence" value="ECO:0007669"/>
    <property type="project" value="InterPro"/>
</dbReference>
<dbReference type="InterPro" id="IPR011042">
    <property type="entry name" value="6-blade_b-propeller_TolB-like"/>
</dbReference>
<dbReference type="RefSeq" id="WP_184738034.1">
    <property type="nucleotide sequence ID" value="NZ_BMRW01000030.1"/>
</dbReference>
<dbReference type="PROSITE" id="PS51318">
    <property type="entry name" value="TAT"/>
    <property type="match status" value="1"/>
</dbReference>
<dbReference type="AlphaFoldDB" id="A0A7W7PI86"/>
<reference evidence="3 4" key="1">
    <citation type="submission" date="2020-08" db="EMBL/GenBank/DDBJ databases">
        <title>Genomic Encyclopedia of Type Strains, Phase III (KMG-III): the genomes of soil and plant-associated and newly described type strains.</title>
        <authorList>
            <person name="Whitman W."/>
        </authorList>
    </citation>
    <scope>NUCLEOTIDE SEQUENCE [LARGE SCALE GENOMIC DNA]</scope>
    <source>
        <strain evidence="3 4">CECT 3265</strain>
    </source>
</reference>
<dbReference type="InterPro" id="IPR006680">
    <property type="entry name" value="Amidohydro-rel"/>
</dbReference>
<accession>A0A7W7PI86</accession>
<evidence type="ECO:0000256" key="1">
    <source>
        <dbReference type="ARBA" id="ARBA00009820"/>
    </source>
</evidence>
<dbReference type="SUPFAM" id="SSF69304">
    <property type="entry name" value="Tricorn protease N-terminal domain"/>
    <property type="match status" value="1"/>
</dbReference>
<dbReference type="Gene3D" id="3.40.50.10910">
    <property type="entry name" value="Amidohydrolase"/>
    <property type="match status" value="1"/>
</dbReference>
<dbReference type="InterPro" id="IPR011059">
    <property type="entry name" value="Metal-dep_hydrolase_composite"/>
</dbReference>
<gene>
    <name evidence="3" type="ORF">FHS38_005610</name>
</gene>
<comment type="similarity">
    <text evidence="1">Belongs to the TolB family.</text>
</comment>
<keyword evidence="4" id="KW-1185">Reference proteome</keyword>
<organism evidence="3 4">
    <name type="scientific">Streptomyces netropsis</name>
    <name type="common">Streptoverticillium netropsis</name>
    <dbReference type="NCBI Taxonomy" id="55404"/>
    <lineage>
        <taxon>Bacteria</taxon>
        <taxon>Bacillati</taxon>
        <taxon>Actinomycetota</taxon>
        <taxon>Actinomycetes</taxon>
        <taxon>Kitasatosporales</taxon>
        <taxon>Streptomycetaceae</taxon>
        <taxon>Streptomyces</taxon>
    </lineage>
</organism>
<dbReference type="Gene3D" id="2.120.10.30">
    <property type="entry name" value="TolB, C-terminal domain"/>
    <property type="match status" value="2"/>
</dbReference>
<dbReference type="Gene3D" id="3.30.110.90">
    <property type="entry name" value="Amidohydrolase"/>
    <property type="match status" value="1"/>
</dbReference>
<dbReference type="Gene3D" id="2.30.40.10">
    <property type="entry name" value="Urease, subunit C, domain 1"/>
    <property type="match status" value="1"/>
</dbReference>
<dbReference type="InterPro" id="IPR011659">
    <property type="entry name" value="WD40"/>
</dbReference>
<dbReference type="Gene3D" id="1.20.58.520">
    <property type="entry name" value="Amidohydrolase"/>
    <property type="match status" value="1"/>
</dbReference>
<dbReference type="SUPFAM" id="SSF82171">
    <property type="entry name" value="DPP6 N-terminal domain-like"/>
    <property type="match status" value="1"/>
</dbReference>
<dbReference type="InterPro" id="IPR006311">
    <property type="entry name" value="TAT_signal"/>
</dbReference>
<dbReference type="PANTHER" id="PTHR36842">
    <property type="entry name" value="PROTEIN TOLB HOMOLOG"/>
    <property type="match status" value="1"/>
</dbReference>
<comment type="caution">
    <text evidence="3">The sequence shown here is derived from an EMBL/GenBank/DDBJ whole genome shotgun (WGS) entry which is preliminary data.</text>
</comment>
<proteinExistence type="inferred from homology"/>
<dbReference type="InterPro" id="IPR032466">
    <property type="entry name" value="Metal_Hydrolase"/>
</dbReference>
<protein>
    <submittedName>
        <fullName evidence="3">Tol biopolymer transport system component/imidazolonepropionase-like amidohydrolase</fullName>
    </submittedName>
</protein>
<dbReference type="PANTHER" id="PTHR36842:SF1">
    <property type="entry name" value="PROTEIN TOLB"/>
    <property type="match status" value="1"/>
</dbReference>
<feature type="domain" description="Amidohydrolase-related" evidence="2">
    <location>
        <begin position="703"/>
        <end position="1031"/>
    </location>
</feature>
<dbReference type="Pfam" id="PF01979">
    <property type="entry name" value="Amidohydro_1"/>
    <property type="match status" value="1"/>
</dbReference>
<dbReference type="Gene3D" id="2.120.10.60">
    <property type="entry name" value="Tricorn protease N-terminal domain"/>
    <property type="match status" value="1"/>
</dbReference>
<dbReference type="EMBL" id="JACHJG010000013">
    <property type="protein sequence ID" value="MBB4889535.1"/>
    <property type="molecule type" value="Genomic_DNA"/>
</dbReference>
<dbReference type="Pfam" id="PF07676">
    <property type="entry name" value="PD40"/>
    <property type="match status" value="3"/>
</dbReference>